<keyword evidence="2" id="KW-1185">Reference proteome</keyword>
<proteinExistence type="predicted"/>
<comment type="caution">
    <text evidence="1">The sequence shown here is derived from an EMBL/GenBank/DDBJ whole genome shotgun (WGS) entry which is preliminary data.</text>
</comment>
<sequence length="60" mass="6501">MDLHRLVITDDRGRPLVSRETDHEPTALGPATGALHALEADRALVIVGLCIRGEIKAYPV</sequence>
<evidence type="ECO:0000313" key="2">
    <source>
        <dbReference type="Proteomes" id="UP001333996"/>
    </source>
</evidence>
<protein>
    <submittedName>
        <fullName evidence="1">Uncharacterized protein</fullName>
    </submittedName>
</protein>
<name>A0ABU7FX21_9ACTN</name>
<organism evidence="1 2">
    <name type="scientific">Streptomyces chiangmaiensis</name>
    <dbReference type="NCBI Taxonomy" id="766497"/>
    <lineage>
        <taxon>Bacteria</taxon>
        <taxon>Bacillati</taxon>
        <taxon>Actinomycetota</taxon>
        <taxon>Actinomycetes</taxon>
        <taxon>Kitasatosporales</taxon>
        <taxon>Streptomycetaceae</taxon>
        <taxon>Streptomyces</taxon>
    </lineage>
</organism>
<evidence type="ECO:0000313" key="1">
    <source>
        <dbReference type="EMBL" id="MED7828480.1"/>
    </source>
</evidence>
<reference evidence="1" key="1">
    <citation type="submission" date="2024-01" db="EMBL/GenBank/DDBJ databases">
        <title>First draft genome sequence data of TA4-1, the type strain of Gram-positive actinobacterium Streptomyces chiangmaiensis.</title>
        <authorList>
            <person name="Yasawong M."/>
            <person name="Nantapong N."/>
        </authorList>
    </citation>
    <scope>NUCLEOTIDE SEQUENCE</scope>
    <source>
        <strain evidence="1">TA4-1</strain>
    </source>
</reference>
<dbReference type="Proteomes" id="UP001333996">
    <property type="component" value="Unassembled WGS sequence"/>
</dbReference>
<gene>
    <name evidence="1" type="ORF">VXC91_43165</name>
</gene>
<dbReference type="EMBL" id="JAYWVC010000396">
    <property type="protein sequence ID" value="MED7828480.1"/>
    <property type="molecule type" value="Genomic_DNA"/>
</dbReference>
<accession>A0ABU7FX21</accession>
<dbReference type="RefSeq" id="WP_329512820.1">
    <property type="nucleotide sequence ID" value="NZ_BAAAYZ010000164.1"/>
</dbReference>